<proteinExistence type="predicted"/>
<dbReference type="AlphaFoldDB" id="A0A8R1I3U6"/>
<evidence type="ECO:0000256" key="1">
    <source>
        <dbReference type="SAM" id="Coils"/>
    </source>
</evidence>
<sequence>MSEHLTCLVSESHLVKIAKNNDVFEKKCQIFEQQRQVLERNMELSEVCCEQVKRMAHLVDDKRKVLKEDVEKQQQETRKFVKESEELVDATFEKINSIRTQSAPKLDADSIAFLISLAYDEYIQNGQNSIAELSQEVEETSRKHELLTQEREEISRQRELVDKAIAKAEKENSALKASLARKKEEAAKLDGVRNQKLLEAKKENEAAVKSRVEVEKEVEVARKSAEENRKTIVAIESERDEWRMKIEKIDTMILVGLG</sequence>
<feature type="coiled-coil region" evidence="1">
    <location>
        <begin position="123"/>
        <end position="217"/>
    </location>
</feature>
<evidence type="ECO:0000313" key="2">
    <source>
        <dbReference type="EnsemblMetazoa" id="CJA18955.1"/>
    </source>
</evidence>
<reference evidence="3" key="1">
    <citation type="submission" date="2010-08" db="EMBL/GenBank/DDBJ databases">
        <authorList>
            <consortium name="Caenorhabditis japonica Sequencing Consortium"/>
            <person name="Wilson R.K."/>
        </authorList>
    </citation>
    <scope>NUCLEOTIDE SEQUENCE [LARGE SCALE GENOMIC DNA]</scope>
    <source>
        <strain evidence="3">DF5081</strain>
    </source>
</reference>
<accession>A0A8R1I3U6</accession>
<dbReference type="Proteomes" id="UP000005237">
    <property type="component" value="Unassembled WGS sequence"/>
</dbReference>
<dbReference type="EnsemblMetazoa" id="CJA18955.1">
    <property type="protein sequence ID" value="CJA18955.1"/>
    <property type="gene ID" value="WBGene00138160"/>
</dbReference>
<keyword evidence="1" id="KW-0175">Coiled coil</keyword>
<name>A0A8R1I3U6_CAEJA</name>
<reference evidence="2" key="2">
    <citation type="submission" date="2022-06" db="UniProtKB">
        <authorList>
            <consortium name="EnsemblMetazoa"/>
        </authorList>
    </citation>
    <scope>IDENTIFICATION</scope>
    <source>
        <strain evidence="2">DF5081</strain>
    </source>
</reference>
<protein>
    <submittedName>
        <fullName evidence="2">Uncharacterized protein</fullName>
    </submittedName>
</protein>
<keyword evidence="3" id="KW-1185">Reference proteome</keyword>
<evidence type="ECO:0000313" key="3">
    <source>
        <dbReference type="Proteomes" id="UP000005237"/>
    </source>
</evidence>
<organism evidence="2 3">
    <name type="scientific">Caenorhabditis japonica</name>
    <dbReference type="NCBI Taxonomy" id="281687"/>
    <lineage>
        <taxon>Eukaryota</taxon>
        <taxon>Metazoa</taxon>
        <taxon>Ecdysozoa</taxon>
        <taxon>Nematoda</taxon>
        <taxon>Chromadorea</taxon>
        <taxon>Rhabditida</taxon>
        <taxon>Rhabditina</taxon>
        <taxon>Rhabditomorpha</taxon>
        <taxon>Rhabditoidea</taxon>
        <taxon>Rhabditidae</taxon>
        <taxon>Peloderinae</taxon>
        <taxon>Caenorhabditis</taxon>
    </lineage>
</organism>